<dbReference type="InterPro" id="IPR012863">
    <property type="entry name" value="DUF1636"/>
</dbReference>
<evidence type="ECO:0000313" key="1">
    <source>
        <dbReference type="EMBL" id="GLS18330.1"/>
    </source>
</evidence>
<name>A0ABQ6CEK6_9HYPH</name>
<dbReference type="Pfam" id="PF07845">
    <property type="entry name" value="DUF1636"/>
    <property type="match status" value="1"/>
</dbReference>
<gene>
    <name evidence="1" type="ORF">GCM10007874_13470</name>
</gene>
<dbReference type="EMBL" id="BSPC01000011">
    <property type="protein sequence ID" value="GLS18330.1"/>
    <property type="molecule type" value="Genomic_DNA"/>
</dbReference>
<reference evidence="2" key="1">
    <citation type="journal article" date="2019" name="Int. J. Syst. Evol. Microbiol.">
        <title>The Global Catalogue of Microorganisms (GCM) 10K type strain sequencing project: providing services to taxonomists for standard genome sequencing and annotation.</title>
        <authorList>
            <consortium name="The Broad Institute Genomics Platform"/>
            <consortium name="The Broad Institute Genome Sequencing Center for Infectious Disease"/>
            <person name="Wu L."/>
            <person name="Ma J."/>
        </authorList>
    </citation>
    <scope>NUCLEOTIDE SEQUENCE [LARGE SCALE GENOMIC DNA]</scope>
    <source>
        <strain evidence="2">NBRC 101365</strain>
    </source>
</reference>
<evidence type="ECO:0000313" key="2">
    <source>
        <dbReference type="Proteomes" id="UP001156882"/>
    </source>
</evidence>
<proteinExistence type="predicted"/>
<evidence type="ECO:0008006" key="3">
    <source>
        <dbReference type="Google" id="ProtNLM"/>
    </source>
</evidence>
<comment type="caution">
    <text evidence="1">The sequence shown here is derived from an EMBL/GenBank/DDBJ whole genome shotgun (WGS) entry which is preliminary data.</text>
</comment>
<dbReference type="Proteomes" id="UP001156882">
    <property type="component" value="Unassembled WGS sequence"/>
</dbReference>
<keyword evidence="2" id="KW-1185">Reference proteome</keyword>
<dbReference type="SUPFAM" id="SSF52833">
    <property type="entry name" value="Thioredoxin-like"/>
    <property type="match status" value="1"/>
</dbReference>
<sequence length="130" mass="14064">MGPMQETPLPVLVHVCVTCRREGDDPEAPRQGSRLRDALVGLLPDGMTLQPVECLGNCKRSCTVALSAQGSWTYVFGDLTAESGPDVVTGARLLAHSTDGLMPWRGRPEPFKRSMIARIPPIQPLKDAAE</sequence>
<dbReference type="CDD" id="cd02980">
    <property type="entry name" value="TRX_Fd_family"/>
    <property type="match status" value="1"/>
</dbReference>
<organism evidence="1 2">
    <name type="scientific">Labrys miyagiensis</name>
    <dbReference type="NCBI Taxonomy" id="346912"/>
    <lineage>
        <taxon>Bacteria</taxon>
        <taxon>Pseudomonadati</taxon>
        <taxon>Pseudomonadota</taxon>
        <taxon>Alphaproteobacteria</taxon>
        <taxon>Hyphomicrobiales</taxon>
        <taxon>Xanthobacteraceae</taxon>
        <taxon>Labrys</taxon>
    </lineage>
</organism>
<protein>
    <recommendedName>
        <fullName evidence="3">DUF1636 domain-containing protein</fullName>
    </recommendedName>
</protein>
<dbReference type="InterPro" id="IPR036249">
    <property type="entry name" value="Thioredoxin-like_sf"/>
</dbReference>
<accession>A0ABQ6CEK6</accession>